<evidence type="ECO:0000256" key="1">
    <source>
        <dbReference type="ARBA" id="ARBA00022642"/>
    </source>
</evidence>
<comment type="catalytic activity">
    <reaction evidence="6">
        <text>3-hydroxy-L-kynurenine + H2O = 3-hydroxyanthranilate + L-alanine + H(+)</text>
        <dbReference type="Rhea" id="RHEA:25143"/>
        <dbReference type="ChEBI" id="CHEBI:15377"/>
        <dbReference type="ChEBI" id="CHEBI:15378"/>
        <dbReference type="ChEBI" id="CHEBI:36559"/>
        <dbReference type="ChEBI" id="CHEBI:57972"/>
        <dbReference type="ChEBI" id="CHEBI:58125"/>
        <dbReference type="EC" id="3.7.1.3"/>
    </reaction>
</comment>
<feature type="binding site" evidence="4">
    <location>
        <position position="86"/>
    </location>
    <ligand>
        <name>pyridoxal 5'-phosphate</name>
        <dbReference type="ChEBI" id="CHEBI:597326"/>
    </ligand>
</feature>
<dbReference type="Gene3D" id="3.40.640.10">
    <property type="entry name" value="Type I PLP-dependent aspartate aminotransferase-like (Major domain)"/>
    <property type="match status" value="1"/>
</dbReference>
<feature type="binding site" evidence="4">
    <location>
        <position position="265"/>
    </location>
    <ligand>
        <name>pyridoxal 5'-phosphate</name>
        <dbReference type="ChEBI" id="CHEBI:597326"/>
    </ligand>
</feature>
<dbReference type="NCBIfam" id="TIGR01814">
    <property type="entry name" value="kynureninase"/>
    <property type="match status" value="1"/>
</dbReference>
<comment type="pathway">
    <text evidence="4 6">Cofactor biosynthesis; NAD(+) biosynthesis; quinolinate from L-kynurenine: step 2/3.</text>
</comment>
<dbReference type="GO" id="GO:0043420">
    <property type="term" value="P:anthranilate metabolic process"/>
    <property type="evidence" value="ECO:0007669"/>
    <property type="project" value="TreeGrafter"/>
</dbReference>
<evidence type="ECO:0000256" key="2">
    <source>
        <dbReference type="ARBA" id="ARBA00022801"/>
    </source>
</evidence>
<dbReference type="GO" id="GO:0019441">
    <property type="term" value="P:L-tryptophan catabolic process to kynurenine"/>
    <property type="evidence" value="ECO:0007669"/>
    <property type="project" value="TreeGrafter"/>
</dbReference>
<name>A0A0P1E6I4_9RHOB</name>
<feature type="modified residue" description="N6-(pyridoxal phosphate)lysine" evidence="4">
    <location>
        <position position="210"/>
    </location>
</feature>
<gene>
    <name evidence="4 7" type="primary">kynU</name>
    <name evidence="7" type="ORF">RUM4293_03282</name>
</gene>
<comment type="similarity">
    <text evidence="4 6">Belongs to the kynureninase family.</text>
</comment>
<dbReference type="GO" id="GO:0097053">
    <property type="term" value="P:L-kynurenine catabolic process"/>
    <property type="evidence" value="ECO:0007669"/>
    <property type="project" value="UniProtKB-UniRule"/>
</dbReference>
<feature type="binding site" evidence="4">
    <location>
        <position position="209"/>
    </location>
    <ligand>
        <name>pyridoxal 5'-phosphate</name>
        <dbReference type="ChEBI" id="CHEBI:597326"/>
    </ligand>
</feature>
<comment type="cofactor">
    <cofactor evidence="4 6">
        <name>pyridoxal 5'-phosphate</name>
        <dbReference type="ChEBI" id="CHEBI:597326"/>
    </cofactor>
</comment>
<feature type="binding site" evidence="4">
    <location>
        <begin position="113"/>
        <end position="116"/>
    </location>
    <ligand>
        <name>pyridoxal 5'-phosphate</name>
        <dbReference type="ChEBI" id="CHEBI:597326"/>
    </ligand>
</feature>
<dbReference type="AlphaFoldDB" id="A0A0P1E6I4"/>
<evidence type="ECO:0000256" key="5">
    <source>
        <dbReference type="NCBIfam" id="TIGR01814"/>
    </source>
</evidence>
<comment type="subunit">
    <text evidence="4 6">Homodimer.</text>
</comment>
<dbReference type="Proteomes" id="UP000050786">
    <property type="component" value="Unassembled WGS sequence"/>
</dbReference>
<dbReference type="UniPathway" id="UPA00334">
    <property type="reaction ID" value="UER00455"/>
</dbReference>
<comment type="pathway">
    <text evidence="4 6">Amino-acid degradation; L-kynurenine degradation; L-alanine and anthranilate from L-kynurenine: step 1/1.</text>
</comment>
<feature type="binding site" evidence="4">
    <location>
        <position position="85"/>
    </location>
    <ligand>
        <name>pyridoxal 5'-phosphate</name>
        <dbReference type="ChEBI" id="CHEBI:597326"/>
    </ligand>
</feature>
<dbReference type="HAMAP" id="MF_01970">
    <property type="entry name" value="Kynureninase"/>
    <property type="match status" value="1"/>
</dbReference>
<keyword evidence="2 4" id="KW-0378">Hydrolase</keyword>
<evidence type="ECO:0000256" key="3">
    <source>
        <dbReference type="ARBA" id="ARBA00022898"/>
    </source>
</evidence>
<dbReference type="InterPro" id="IPR010111">
    <property type="entry name" value="Kynureninase"/>
</dbReference>
<feature type="binding site" evidence="4">
    <location>
        <position position="187"/>
    </location>
    <ligand>
        <name>pyridoxal 5'-phosphate</name>
        <dbReference type="ChEBI" id="CHEBI:597326"/>
    </ligand>
</feature>
<sequence length="397" mass="43378">MTDFAATKAMFNLPQGVVYLDGNSLGPLPRAAGDRVSDMMVQEWGQMLITGWNKAGWMAMPTGLGDRIGRLIGAEPGSIVTGDTLSIKVYQAVASALELCPDRKVVLSDNGNFPSDLYMVDGLLRSLGPEYELRVVAPEDVADNVTEDVAVLMLTEVDYRSGRIHDMKALTELAHANGTVTVWDLAHSAGAIPVNLAACNADFAVGCTYKYLNGGPGAPAFIYVAPRLTEQVRPALSGWLGHESPFAFDLDYRAGNGIERMRVGTPPILQMVALSTAMDIWDMADMQDVRTKSIELTELFIKRVEAACPDLQLASPRDPAQRGSQVSFRFADGYAAMQALIAHGVIGDFRAPDIMRFGFTPLYIDEQDVENAVEILADIMQNRLWDTPEFKVRQRVT</sequence>
<protein>
    <recommendedName>
        <fullName evidence="4 5">Kynureninase</fullName>
        <ecNumber evidence="4 5">3.7.1.3</ecNumber>
    </recommendedName>
    <alternativeName>
        <fullName evidence="4">L-kynurenine hydrolase</fullName>
    </alternativeName>
</protein>
<keyword evidence="8" id="KW-1185">Reference proteome</keyword>
<proteinExistence type="inferred from homology"/>
<evidence type="ECO:0000256" key="6">
    <source>
        <dbReference type="PIRNR" id="PIRNR038800"/>
    </source>
</evidence>
<organism evidence="7 8">
    <name type="scientific">Ruegeria atlantica</name>
    <dbReference type="NCBI Taxonomy" id="81569"/>
    <lineage>
        <taxon>Bacteria</taxon>
        <taxon>Pseudomonadati</taxon>
        <taxon>Pseudomonadota</taxon>
        <taxon>Alphaproteobacteria</taxon>
        <taxon>Rhodobacterales</taxon>
        <taxon>Roseobacteraceae</taxon>
        <taxon>Ruegeria</taxon>
    </lineage>
</organism>
<dbReference type="InterPro" id="IPR015424">
    <property type="entry name" value="PyrdxlP-dep_Trfase"/>
</dbReference>
<dbReference type="PANTHER" id="PTHR14084">
    <property type="entry name" value="KYNURENINASE"/>
    <property type="match status" value="1"/>
</dbReference>
<dbReference type="Gene3D" id="3.90.1150.10">
    <property type="entry name" value="Aspartate Aminotransferase, domain 1"/>
    <property type="match status" value="1"/>
</dbReference>
<dbReference type="GO" id="GO:0009435">
    <property type="term" value="P:NAD+ biosynthetic process"/>
    <property type="evidence" value="ECO:0007669"/>
    <property type="project" value="UniProtKB-UniRule"/>
</dbReference>
<evidence type="ECO:0000313" key="8">
    <source>
        <dbReference type="Proteomes" id="UP000050786"/>
    </source>
</evidence>
<keyword evidence="3 4" id="KW-0663">Pyridoxal phosphate</keyword>
<dbReference type="RefSeq" id="WP_058274364.1">
    <property type="nucleotide sequence ID" value="NZ_CYPS01000046.1"/>
</dbReference>
<dbReference type="PANTHER" id="PTHR14084:SF0">
    <property type="entry name" value="KYNURENINASE"/>
    <property type="match status" value="1"/>
</dbReference>
<dbReference type="EMBL" id="CYPS01000046">
    <property type="protein sequence ID" value="CUH44381.1"/>
    <property type="molecule type" value="Genomic_DNA"/>
</dbReference>
<comment type="catalytic activity">
    <reaction evidence="4 6">
        <text>L-kynurenine + H2O = anthranilate + L-alanine + H(+)</text>
        <dbReference type="Rhea" id="RHEA:16813"/>
        <dbReference type="ChEBI" id="CHEBI:15377"/>
        <dbReference type="ChEBI" id="CHEBI:15378"/>
        <dbReference type="ChEBI" id="CHEBI:16567"/>
        <dbReference type="ChEBI" id="CHEBI:57959"/>
        <dbReference type="ChEBI" id="CHEBI:57972"/>
        <dbReference type="EC" id="3.7.1.3"/>
    </reaction>
</comment>
<dbReference type="GO" id="GO:0030170">
    <property type="term" value="F:pyridoxal phosphate binding"/>
    <property type="evidence" value="ECO:0007669"/>
    <property type="project" value="UniProtKB-UniRule"/>
</dbReference>
<feature type="binding site" evidence="4">
    <location>
        <position position="239"/>
    </location>
    <ligand>
        <name>pyridoxal 5'-phosphate</name>
        <dbReference type="ChEBI" id="CHEBI:597326"/>
    </ligand>
</feature>
<dbReference type="InterPro" id="IPR015421">
    <property type="entry name" value="PyrdxlP-dep_Trfase_major"/>
</dbReference>
<comment type="function">
    <text evidence="4 6">Catalyzes the cleavage of L-kynurenine (L-Kyn) and L-3-hydroxykynurenine (L-3OHKyn) into anthranilic acid (AA) and 3-hydroxyanthranilic acid (3-OHAA), respectively.</text>
</comment>
<dbReference type="EC" id="3.7.1.3" evidence="4 5"/>
<dbReference type="GO" id="GO:0005737">
    <property type="term" value="C:cytoplasm"/>
    <property type="evidence" value="ECO:0007669"/>
    <property type="project" value="UniProtKB-UniRule"/>
</dbReference>
<evidence type="ECO:0000256" key="4">
    <source>
        <dbReference type="HAMAP-Rule" id="MF_01970"/>
    </source>
</evidence>
<dbReference type="PIRSF" id="PIRSF038800">
    <property type="entry name" value="KYNU"/>
    <property type="match status" value="1"/>
</dbReference>
<feature type="binding site" evidence="4">
    <location>
        <position position="184"/>
    </location>
    <ligand>
        <name>pyridoxal 5'-phosphate</name>
        <dbReference type="ChEBI" id="CHEBI:597326"/>
    </ligand>
</feature>
<dbReference type="Pfam" id="PF22580">
    <property type="entry name" value="KYNU_C"/>
    <property type="match status" value="1"/>
</dbReference>
<accession>A0A0P1E6I4</accession>
<keyword evidence="1 4" id="KW-0662">Pyridine nucleotide biosynthesis</keyword>
<dbReference type="GO" id="GO:0019805">
    <property type="term" value="P:quinolinate biosynthetic process"/>
    <property type="evidence" value="ECO:0007669"/>
    <property type="project" value="UniProtKB-UniRule"/>
</dbReference>
<evidence type="ECO:0000313" key="7">
    <source>
        <dbReference type="EMBL" id="CUH44381.1"/>
    </source>
</evidence>
<dbReference type="SUPFAM" id="SSF53383">
    <property type="entry name" value="PLP-dependent transferases"/>
    <property type="match status" value="1"/>
</dbReference>
<dbReference type="UniPathway" id="UPA00253">
    <property type="reaction ID" value="UER00329"/>
</dbReference>
<feature type="binding site" evidence="4">
    <location>
        <position position="155"/>
    </location>
    <ligand>
        <name>pyridoxal 5'-phosphate</name>
        <dbReference type="ChEBI" id="CHEBI:597326"/>
    </ligand>
</feature>
<dbReference type="InterPro" id="IPR015422">
    <property type="entry name" value="PyrdxlP-dep_Trfase_small"/>
</dbReference>
<reference evidence="8" key="1">
    <citation type="submission" date="2015-09" db="EMBL/GenBank/DDBJ databases">
        <authorList>
            <person name="Rodrigo-Torres L."/>
            <person name="Arahal D.R."/>
        </authorList>
    </citation>
    <scope>NUCLEOTIDE SEQUENCE [LARGE SCALE GENOMIC DNA]</scope>
    <source>
        <strain evidence="8">CECT 4293</strain>
    </source>
</reference>
<dbReference type="GO" id="GO:0030429">
    <property type="term" value="F:kynureninase activity"/>
    <property type="evidence" value="ECO:0007669"/>
    <property type="project" value="UniProtKB-UniRule"/>
</dbReference>